<protein>
    <submittedName>
        <fullName evidence="1">Uncharacterized protein</fullName>
    </submittedName>
</protein>
<dbReference type="Proteomes" id="UP000005561">
    <property type="component" value="Unassembled WGS sequence"/>
</dbReference>
<comment type="caution">
    <text evidence="1">The sequence shown here is derived from an EMBL/GenBank/DDBJ whole genome shotgun (WGS) entry which is preliminary data.</text>
</comment>
<dbReference type="AlphaFoldDB" id="C6LGH0"/>
<accession>C6LGH0</accession>
<gene>
    <name evidence="1" type="ORF">BRYFOR_07730</name>
</gene>
<evidence type="ECO:0000313" key="1">
    <source>
        <dbReference type="EMBL" id="EET60170.1"/>
    </source>
</evidence>
<dbReference type="EMBL" id="ACCL02000012">
    <property type="protein sequence ID" value="EET60170.1"/>
    <property type="molecule type" value="Genomic_DNA"/>
</dbReference>
<keyword evidence="2" id="KW-1185">Reference proteome</keyword>
<sequence length="40" mass="4539">MNTTENRLLCLSPPPLSGFTLFFPQTGAEAFFLNFIFPRC</sequence>
<name>C6LGH0_9FIRM</name>
<organism evidence="1 2">
    <name type="scientific">Marvinbryantia formatexigens DSM 14469</name>
    <dbReference type="NCBI Taxonomy" id="478749"/>
    <lineage>
        <taxon>Bacteria</taxon>
        <taxon>Bacillati</taxon>
        <taxon>Bacillota</taxon>
        <taxon>Clostridia</taxon>
        <taxon>Lachnospirales</taxon>
        <taxon>Lachnospiraceae</taxon>
        <taxon>Marvinbryantia</taxon>
    </lineage>
</organism>
<reference evidence="1" key="1">
    <citation type="submission" date="2009-07" db="EMBL/GenBank/DDBJ databases">
        <authorList>
            <person name="Weinstock G."/>
            <person name="Sodergren E."/>
            <person name="Clifton S."/>
            <person name="Fulton L."/>
            <person name="Fulton B."/>
            <person name="Courtney L."/>
            <person name="Fronick C."/>
            <person name="Harrison M."/>
            <person name="Strong C."/>
            <person name="Farmer C."/>
            <person name="Delahaunty K."/>
            <person name="Markovic C."/>
            <person name="Hall O."/>
            <person name="Minx P."/>
            <person name="Tomlinson C."/>
            <person name="Mitreva M."/>
            <person name="Nelson J."/>
            <person name="Hou S."/>
            <person name="Wollam A."/>
            <person name="Pepin K.H."/>
            <person name="Johnson M."/>
            <person name="Bhonagiri V."/>
            <person name="Nash W.E."/>
            <person name="Warren W."/>
            <person name="Chinwalla A."/>
            <person name="Mardis E.R."/>
            <person name="Wilson R.K."/>
        </authorList>
    </citation>
    <scope>NUCLEOTIDE SEQUENCE [LARGE SCALE GENOMIC DNA]</scope>
    <source>
        <strain evidence="1">DSM 14469</strain>
    </source>
</reference>
<evidence type="ECO:0000313" key="2">
    <source>
        <dbReference type="Proteomes" id="UP000005561"/>
    </source>
</evidence>
<proteinExistence type="predicted"/>